<protein>
    <submittedName>
        <fullName evidence="1">Uncharacterized protein</fullName>
    </submittedName>
</protein>
<name>A0A8S5U7I8_9CAUD</name>
<dbReference type="Pfam" id="PF10834">
    <property type="entry name" value="DUF2560"/>
    <property type="match status" value="1"/>
</dbReference>
<evidence type="ECO:0000313" key="1">
    <source>
        <dbReference type="EMBL" id="DAF90419.1"/>
    </source>
</evidence>
<reference evidence="1" key="1">
    <citation type="journal article" date="2021" name="Proc. Natl. Acad. Sci. U.S.A.">
        <title>A Catalog of Tens of Thousands of Viruses from Human Metagenomes Reveals Hidden Associations with Chronic Diseases.</title>
        <authorList>
            <person name="Tisza M.J."/>
            <person name="Buck C.B."/>
        </authorList>
    </citation>
    <scope>NUCLEOTIDE SEQUENCE</scope>
    <source>
        <strain evidence="1">CtdyF5</strain>
    </source>
</reference>
<accession>A0A8S5U7I8</accession>
<dbReference type="InterPro" id="IPR022544">
    <property type="entry name" value="Phage_P22_Orf80"/>
</dbReference>
<sequence>MRLKRETTISVVLGKLKATGPQRCLINFFWSNHMASLELNDSQQIRFDLLSVVGYDTAAAAEAIKFVQDDALKYRLFVDQFQRVYSETETVARTLKAVQSATEALTLFEVQ</sequence>
<proteinExistence type="predicted"/>
<dbReference type="EMBL" id="BK016029">
    <property type="protein sequence ID" value="DAF90419.1"/>
    <property type="molecule type" value="Genomic_DNA"/>
</dbReference>
<organism evidence="1">
    <name type="scientific">Myoviridae sp. ctdyF5</name>
    <dbReference type="NCBI Taxonomy" id="2825144"/>
    <lineage>
        <taxon>Viruses</taxon>
        <taxon>Duplodnaviria</taxon>
        <taxon>Heunggongvirae</taxon>
        <taxon>Uroviricota</taxon>
        <taxon>Caudoviricetes</taxon>
    </lineage>
</organism>